<proteinExistence type="predicted"/>
<evidence type="ECO:0000313" key="2">
    <source>
        <dbReference type="Proteomes" id="UP000243606"/>
    </source>
</evidence>
<reference evidence="2" key="1">
    <citation type="submission" date="2016-10" db="EMBL/GenBank/DDBJ databases">
        <authorList>
            <person name="Varghese N."/>
            <person name="Submissions S."/>
        </authorList>
    </citation>
    <scope>NUCLEOTIDE SEQUENCE [LARGE SCALE GENOMIC DNA]</scope>
    <source>
        <strain evidence="2">LMG 24016</strain>
    </source>
</reference>
<gene>
    <name evidence="1" type="ORF">SAMN05216206_2052</name>
</gene>
<dbReference type="EMBL" id="FOQL01000002">
    <property type="protein sequence ID" value="SFI37513.1"/>
    <property type="molecule type" value="Genomic_DNA"/>
</dbReference>
<protein>
    <submittedName>
        <fullName evidence="1">Uncharacterized protein</fullName>
    </submittedName>
</protein>
<sequence>MIIVLDAVVIFALRGQLLDKPKPAWQEPSA</sequence>
<organism evidence="1 2">
    <name type="scientific">Pseudomonas guineae</name>
    <dbReference type="NCBI Taxonomy" id="425504"/>
    <lineage>
        <taxon>Bacteria</taxon>
        <taxon>Pseudomonadati</taxon>
        <taxon>Pseudomonadota</taxon>
        <taxon>Gammaproteobacteria</taxon>
        <taxon>Pseudomonadales</taxon>
        <taxon>Pseudomonadaceae</taxon>
        <taxon>Pseudomonas</taxon>
    </lineage>
</organism>
<evidence type="ECO:0000313" key="1">
    <source>
        <dbReference type="EMBL" id="SFI37513.1"/>
    </source>
</evidence>
<dbReference type="Proteomes" id="UP000243606">
    <property type="component" value="Unassembled WGS sequence"/>
</dbReference>
<accession>A0A1I3HPF4</accession>
<dbReference type="AlphaFoldDB" id="A0A1I3HPF4"/>
<keyword evidence="2" id="KW-1185">Reference proteome</keyword>
<name>A0A1I3HPF4_9PSED</name>